<evidence type="ECO:0000313" key="2">
    <source>
        <dbReference type="EMBL" id="MFC5730824.1"/>
    </source>
</evidence>
<keyword evidence="1" id="KW-1133">Transmembrane helix</keyword>
<feature type="transmembrane region" description="Helical" evidence="1">
    <location>
        <begin position="100"/>
        <end position="125"/>
    </location>
</feature>
<sequence>MTRVAVIRWAGVAAVAGGVCWVVKGGVILLTGKEPPVVFAVSFALLPVALVGLYAAAAPRGDRLAKPGLALAATAGVAAVVAGLGSWLGPNAWSPRQDTVTILTPFIALAGFGTLAALILLGIAVRRTSALPHHWRTFPLVIGIGFVPLMILGGILENIDERLLEVPIVIGGGRLARPGCRHGDC</sequence>
<name>A0ABW0ZNI6_9ACTN</name>
<proteinExistence type="predicted"/>
<feature type="transmembrane region" description="Helical" evidence="1">
    <location>
        <begin position="69"/>
        <end position="88"/>
    </location>
</feature>
<keyword evidence="1" id="KW-0472">Membrane</keyword>
<organism evidence="2 3">
    <name type="scientific">Nocardioides vastitatis</name>
    <dbReference type="NCBI Taxonomy" id="2568655"/>
    <lineage>
        <taxon>Bacteria</taxon>
        <taxon>Bacillati</taxon>
        <taxon>Actinomycetota</taxon>
        <taxon>Actinomycetes</taxon>
        <taxon>Propionibacteriales</taxon>
        <taxon>Nocardioidaceae</taxon>
        <taxon>Nocardioides</taxon>
    </lineage>
</organism>
<feature type="transmembrane region" description="Helical" evidence="1">
    <location>
        <begin position="137"/>
        <end position="156"/>
    </location>
</feature>
<dbReference type="EMBL" id="JBHSNS010000011">
    <property type="protein sequence ID" value="MFC5730824.1"/>
    <property type="molecule type" value="Genomic_DNA"/>
</dbReference>
<comment type="caution">
    <text evidence="2">The sequence shown here is derived from an EMBL/GenBank/DDBJ whole genome shotgun (WGS) entry which is preliminary data.</text>
</comment>
<dbReference type="RefSeq" id="WP_136431442.1">
    <property type="nucleotide sequence ID" value="NZ_JBHSNS010000011.1"/>
</dbReference>
<evidence type="ECO:0000256" key="1">
    <source>
        <dbReference type="SAM" id="Phobius"/>
    </source>
</evidence>
<evidence type="ECO:0000313" key="3">
    <source>
        <dbReference type="Proteomes" id="UP001596072"/>
    </source>
</evidence>
<dbReference type="Proteomes" id="UP001596072">
    <property type="component" value="Unassembled WGS sequence"/>
</dbReference>
<accession>A0ABW0ZNI6</accession>
<feature type="transmembrane region" description="Helical" evidence="1">
    <location>
        <begin position="12"/>
        <end position="31"/>
    </location>
</feature>
<keyword evidence="3" id="KW-1185">Reference proteome</keyword>
<reference evidence="3" key="1">
    <citation type="journal article" date="2019" name="Int. J. Syst. Evol. Microbiol.">
        <title>The Global Catalogue of Microorganisms (GCM) 10K type strain sequencing project: providing services to taxonomists for standard genome sequencing and annotation.</title>
        <authorList>
            <consortium name="The Broad Institute Genomics Platform"/>
            <consortium name="The Broad Institute Genome Sequencing Center for Infectious Disease"/>
            <person name="Wu L."/>
            <person name="Ma J."/>
        </authorList>
    </citation>
    <scope>NUCLEOTIDE SEQUENCE [LARGE SCALE GENOMIC DNA]</scope>
    <source>
        <strain evidence="3">YIM 94188</strain>
    </source>
</reference>
<protein>
    <submittedName>
        <fullName evidence="2">Uncharacterized protein</fullName>
    </submittedName>
</protein>
<keyword evidence="1" id="KW-0812">Transmembrane</keyword>
<feature type="transmembrane region" description="Helical" evidence="1">
    <location>
        <begin position="37"/>
        <end position="57"/>
    </location>
</feature>
<gene>
    <name evidence="2" type="ORF">ACFPQB_18025</name>
</gene>